<feature type="coiled-coil region" evidence="9">
    <location>
        <begin position="200"/>
        <end position="246"/>
    </location>
</feature>
<reference evidence="10 11" key="2">
    <citation type="journal article" date="2012" name="PLoS Pathog.">
        <title>Diverse lifestyles and strategies of plant pathogenesis encoded in the genomes of eighteen Dothideomycetes fungi.</title>
        <authorList>
            <person name="Ohm R.A."/>
            <person name="Feau N."/>
            <person name="Henrissat B."/>
            <person name="Schoch C.L."/>
            <person name="Horwitz B.A."/>
            <person name="Barry K.W."/>
            <person name="Condon B.J."/>
            <person name="Copeland A.C."/>
            <person name="Dhillon B."/>
            <person name="Glaser F."/>
            <person name="Hesse C.N."/>
            <person name="Kosti I."/>
            <person name="LaButti K."/>
            <person name="Lindquist E.A."/>
            <person name="Lucas S."/>
            <person name="Salamov A.A."/>
            <person name="Bradshaw R.E."/>
            <person name="Ciuffetti L."/>
            <person name="Hamelin R.C."/>
            <person name="Kema G.H.J."/>
            <person name="Lawrence C."/>
            <person name="Scott J.A."/>
            <person name="Spatafora J.W."/>
            <person name="Turgeon B.G."/>
            <person name="de Wit P.J.G.M."/>
            <person name="Zhong S."/>
            <person name="Goodwin S.B."/>
            <person name="Grigoriev I.V."/>
        </authorList>
    </citation>
    <scope>NUCLEOTIDE SEQUENCE [LARGE SCALE GENOMIC DNA]</scope>
    <source>
        <strain evidence="11">NZE10 / CBS 128990</strain>
    </source>
</reference>
<reference evidence="11" key="1">
    <citation type="journal article" date="2012" name="PLoS Genet.">
        <title>The genomes of the fungal plant pathogens Cladosporium fulvum and Dothistroma septosporum reveal adaptation to different hosts and lifestyles but also signatures of common ancestry.</title>
        <authorList>
            <person name="de Wit P.J.G.M."/>
            <person name="van der Burgt A."/>
            <person name="Oekmen B."/>
            <person name="Stergiopoulos I."/>
            <person name="Abd-Elsalam K.A."/>
            <person name="Aerts A.L."/>
            <person name="Bahkali A.H."/>
            <person name="Beenen H.G."/>
            <person name="Chettri P."/>
            <person name="Cox M.P."/>
            <person name="Datema E."/>
            <person name="de Vries R.P."/>
            <person name="Dhillon B."/>
            <person name="Ganley A.R."/>
            <person name="Griffiths S.A."/>
            <person name="Guo Y."/>
            <person name="Hamelin R.C."/>
            <person name="Henrissat B."/>
            <person name="Kabir M.S."/>
            <person name="Jashni M.K."/>
            <person name="Kema G."/>
            <person name="Klaubauf S."/>
            <person name="Lapidus A."/>
            <person name="Levasseur A."/>
            <person name="Lindquist E."/>
            <person name="Mehrabi R."/>
            <person name="Ohm R.A."/>
            <person name="Owen T.J."/>
            <person name="Salamov A."/>
            <person name="Schwelm A."/>
            <person name="Schijlen E."/>
            <person name="Sun H."/>
            <person name="van den Burg H.A."/>
            <person name="van Ham R.C.H.J."/>
            <person name="Zhang S."/>
            <person name="Goodwin S.B."/>
            <person name="Grigoriev I.V."/>
            <person name="Collemare J."/>
            <person name="Bradshaw R.E."/>
        </authorList>
    </citation>
    <scope>NUCLEOTIDE SEQUENCE [LARGE SCALE GENOMIC DNA]</scope>
    <source>
        <strain evidence="11">NZE10 / CBS 128990</strain>
    </source>
</reference>
<comment type="similarity">
    <text evidence="2">Belongs to the mitochondrion-specific ribosomal protein mL67 family.</text>
</comment>
<keyword evidence="4" id="KW-0805">Transcription regulation</keyword>
<evidence type="ECO:0000256" key="8">
    <source>
        <dbReference type="ARBA" id="ARBA00035185"/>
    </source>
</evidence>
<dbReference type="EMBL" id="KB446536">
    <property type="protein sequence ID" value="EME47954.1"/>
    <property type="molecule type" value="Genomic_DNA"/>
</dbReference>
<dbReference type="InterPro" id="IPR024629">
    <property type="entry name" value="Ribosomal_mL67"/>
</dbReference>
<dbReference type="OrthoDB" id="5333655at2759"/>
<dbReference type="GO" id="GO:0005840">
    <property type="term" value="C:ribosome"/>
    <property type="evidence" value="ECO:0007669"/>
    <property type="project" value="UniProtKB-KW"/>
</dbReference>
<evidence type="ECO:0000313" key="10">
    <source>
        <dbReference type="EMBL" id="EME47954.1"/>
    </source>
</evidence>
<keyword evidence="9" id="KW-0175">Coiled coil</keyword>
<dbReference type="Pfam" id="PF12829">
    <property type="entry name" value="Mhr1"/>
    <property type="match status" value="1"/>
</dbReference>
<evidence type="ECO:0000256" key="2">
    <source>
        <dbReference type="ARBA" id="ARBA00010741"/>
    </source>
</evidence>
<dbReference type="OMA" id="DEWVPHC"/>
<evidence type="ECO:0000256" key="7">
    <source>
        <dbReference type="ARBA" id="ARBA00023274"/>
    </source>
</evidence>
<comment type="subcellular location">
    <subcellularLocation>
        <location evidence="1">Mitochondrion</location>
    </subcellularLocation>
</comment>
<dbReference type="GO" id="GO:1990904">
    <property type="term" value="C:ribonucleoprotein complex"/>
    <property type="evidence" value="ECO:0007669"/>
    <property type="project" value="UniProtKB-KW"/>
</dbReference>
<evidence type="ECO:0000256" key="9">
    <source>
        <dbReference type="SAM" id="Coils"/>
    </source>
</evidence>
<dbReference type="eggNOG" id="ENOG502S5F1">
    <property type="taxonomic scope" value="Eukaryota"/>
</dbReference>
<dbReference type="GO" id="GO:0003735">
    <property type="term" value="F:structural constituent of ribosome"/>
    <property type="evidence" value="ECO:0007669"/>
    <property type="project" value="TreeGrafter"/>
</dbReference>
<dbReference type="Proteomes" id="UP000016933">
    <property type="component" value="Unassembled WGS sequence"/>
</dbReference>
<evidence type="ECO:0000256" key="3">
    <source>
        <dbReference type="ARBA" id="ARBA00022980"/>
    </source>
</evidence>
<keyword evidence="3" id="KW-0689">Ribosomal protein</keyword>
<keyword evidence="5" id="KW-0496">Mitochondrion</keyword>
<keyword evidence="11" id="KW-1185">Reference proteome</keyword>
<dbReference type="GO" id="GO:0000150">
    <property type="term" value="F:DNA strand exchange activity"/>
    <property type="evidence" value="ECO:0007669"/>
    <property type="project" value="InterPro"/>
</dbReference>
<evidence type="ECO:0000256" key="6">
    <source>
        <dbReference type="ARBA" id="ARBA00023163"/>
    </source>
</evidence>
<proteinExistence type="inferred from homology"/>
<dbReference type="AlphaFoldDB" id="N1Q0E4"/>
<evidence type="ECO:0000256" key="5">
    <source>
        <dbReference type="ARBA" id="ARBA00023128"/>
    </source>
</evidence>
<protein>
    <recommendedName>
        <fullName evidence="8">Large ribosomal subunit protein mL67</fullName>
    </recommendedName>
</protein>
<accession>N1Q0E4</accession>
<name>N1Q0E4_DOTSN</name>
<evidence type="ECO:0000256" key="4">
    <source>
        <dbReference type="ARBA" id="ARBA00023015"/>
    </source>
</evidence>
<dbReference type="STRING" id="675120.N1Q0E4"/>
<dbReference type="PANTHER" id="PTHR28184:SF1">
    <property type="entry name" value="LARGE RIBOSOMAL SUBUNIT PROTEIN ML67"/>
    <property type="match status" value="1"/>
</dbReference>
<keyword evidence="6" id="KW-0804">Transcription</keyword>
<sequence>MGAVAQEVIPHGRFIYAFCNVRTNQVLYSLSRTLDNSALKQLPDLGANHTPPVLRKDLWRPLYRVELPSTPEGVKQGLHAIKKLREYRKLHELSWEQTSLMTRNFTDKEIETEKKKLENRGGSKKETVYDIIKRQKHKMKVKMVMDQKANSIADLAAVLLEQEALGAKTLQAKETRAREWRATQLEEMEGLAHKAEGGGMDKVSDQVDLMQKTLEQMRKDGTEGQRSKLKKEIADTKRQLRKMRHAVHVTIEVNPKAGEIERLAQSAEDDGLEKNRDGIEVLRKLLQETRNPAENKSLKDQIRNQEQRLRLMQSAANAVQELRATSAPTEEGTSGDSLVAAYKKELLLSFAEDPTERDQKTLPKRGWARREVDRRNRPTFTAEGITVKWANIMDVEYAGTWPDAVHHERMGFTTRNVPLVDSETVAEYKALQWKGRRENFQLQEGIADKVERIRAEMGLRARDDKPWKFDQIEELESGILPGNEPSVMQVSNAVIQDGEIEAVQEVVEEAIVEGADRLETIQMDILGQVPKKAAREWWDKRAELDLRKAMNKYKLAPPPSDLLVGQQPTA</sequence>
<dbReference type="GO" id="GO:0003697">
    <property type="term" value="F:single-stranded DNA binding"/>
    <property type="evidence" value="ECO:0007669"/>
    <property type="project" value="InterPro"/>
</dbReference>
<dbReference type="GO" id="GO:0005739">
    <property type="term" value="C:mitochondrion"/>
    <property type="evidence" value="ECO:0007669"/>
    <property type="project" value="UniProtKB-SubCell"/>
</dbReference>
<evidence type="ECO:0000256" key="1">
    <source>
        <dbReference type="ARBA" id="ARBA00004173"/>
    </source>
</evidence>
<organism evidence="10 11">
    <name type="scientific">Dothistroma septosporum (strain NZE10 / CBS 128990)</name>
    <name type="common">Red band needle blight fungus</name>
    <name type="synonym">Mycosphaerella pini</name>
    <dbReference type="NCBI Taxonomy" id="675120"/>
    <lineage>
        <taxon>Eukaryota</taxon>
        <taxon>Fungi</taxon>
        <taxon>Dikarya</taxon>
        <taxon>Ascomycota</taxon>
        <taxon>Pezizomycotina</taxon>
        <taxon>Dothideomycetes</taxon>
        <taxon>Dothideomycetidae</taxon>
        <taxon>Mycosphaerellales</taxon>
        <taxon>Mycosphaerellaceae</taxon>
        <taxon>Dothistroma</taxon>
    </lineage>
</organism>
<evidence type="ECO:0000313" key="11">
    <source>
        <dbReference type="Proteomes" id="UP000016933"/>
    </source>
</evidence>
<gene>
    <name evidence="10" type="ORF">DOTSEDRAFT_147019</name>
</gene>
<keyword evidence="7" id="KW-0687">Ribonucleoprotein</keyword>
<feature type="coiled-coil region" evidence="9">
    <location>
        <begin position="295"/>
        <end position="322"/>
    </location>
</feature>
<dbReference type="PANTHER" id="PTHR28184">
    <property type="entry name" value="MITOCHONDRIAL HOMOLOGOUS RECOMBINATION PROTEIN 1"/>
    <property type="match status" value="1"/>
</dbReference>
<dbReference type="HOGENOM" id="CLU_530125_0_0_1"/>